<accession>A0ACC1D7R3</accession>
<comment type="caution">
    <text evidence="1">The sequence shown here is derived from an EMBL/GenBank/DDBJ whole genome shotgun (WGS) entry which is preliminary data.</text>
</comment>
<reference evidence="1 2" key="1">
    <citation type="journal article" date="2021" name="Front. Genet.">
        <title>Chromosome-Level Genome Assembly Reveals Significant Gene Expansion in the Toll and IMD Signaling Pathways of Dendrolimus kikuchii.</title>
        <authorList>
            <person name="Zhou J."/>
            <person name="Wu P."/>
            <person name="Xiong Z."/>
            <person name="Liu N."/>
            <person name="Zhao N."/>
            <person name="Ji M."/>
            <person name="Qiu Y."/>
            <person name="Yang B."/>
        </authorList>
    </citation>
    <scope>NUCLEOTIDE SEQUENCE [LARGE SCALE GENOMIC DNA]</scope>
    <source>
        <strain evidence="1">Ann1</strain>
    </source>
</reference>
<organism evidence="1 2">
    <name type="scientific">Dendrolimus kikuchii</name>
    <dbReference type="NCBI Taxonomy" id="765133"/>
    <lineage>
        <taxon>Eukaryota</taxon>
        <taxon>Metazoa</taxon>
        <taxon>Ecdysozoa</taxon>
        <taxon>Arthropoda</taxon>
        <taxon>Hexapoda</taxon>
        <taxon>Insecta</taxon>
        <taxon>Pterygota</taxon>
        <taxon>Neoptera</taxon>
        <taxon>Endopterygota</taxon>
        <taxon>Lepidoptera</taxon>
        <taxon>Glossata</taxon>
        <taxon>Ditrysia</taxon>
        <taxon>Bombycoidea</taxon>
        <taxon>Lasiocampidae</taxon>
        <taxon>Dendrolimus</taxon>
    </lineage>
</organism>
<keyword evidence="2" id="KW-1185">Reference proteome</keyword>
<dbReference type="Proteomes" id="UP000824533">
    <property type="component" value="Linkage Group LG07"/>
</dbReference>
<gene>
    <name evidence="1" type="ORF">K1T71_004488</name>
</gene>
<proteinExistence type="predicted"/>
<dbReference type="EMBL" id="CM034393">
    <property type="protein sequence ID" value="KAJ0179897.1"/>
    <property type="molecule type" value="Genomic_DNA"/>
</dbReference>
<evidence type="ECO:0000313" key="1">
    <source>
        <dbReference type="EMBL" id="KAJ0179897.1"/>
    </source>
</evidence>
<protein>
    <submittedName>
        <fullName evidence="1">Uncharacterized protein</fullName>
    </submittedName>
</protein>
<sequence>MEYNILYRITLRYTVQEVSSTKKIGSLISKSNFFHTTLGWIRNICFILVAVALVAVAVAAPTNPEPPKILRSEFIPSPEGGYSFGFETENGITRSETGEVKQVAGEDNKPQNVVVVRGSYTYTDLEGKPETVNYFADETGFHAEGDSIPKPARR</sequence>
<evidence type="ECO:0000313" key="2">
    <source>
        <dbReference type="Proteomes" id="UP000824533"/>
    </source>
</evidence>
<name>A0ACC1D7R3_9NEOP</name>